<keyword evidence="1" id="KW-0732">Signal</keyword>
<dbReference type="KEGG" id="phs:C2L64_08830"/>
<dbReference type="Pfam" id="PF07394">
    <property type="entry name" value="DUF1501"/>
    <property type="match status" value="1"/>
</dbReference>
<dbReference type="InterPro" id="IPR010869">
    <property type="entry name" value="DUF1501"/>
</dbReference>
<dbReference type="EMBL" id="CP026105">
    <property type="protein sequence ID" value="AUT68416.1"/>
    <property type="molecule type" value="Genomic_DNA"/>
</dbReference>
<dbReference type="GeneID" id="55528443"/>
<feature type="signal peptide" evidence="1">
    <location>
        <begin position="1"/>
        <end position="24"/>
    </location>
</feature>
<gene>
    <name evidence="2" type="ORF">C2L64_08830</name>
</gene>
<evidence type="ECO:0000313" key="3">
    <source>
        <dbReference type="Proteomes" id="UP000236649"/>
    </source>
</evidence>
<evidence type="ECO:0000256" key="1">
    <source>
        <dbReference type="SAM" id="SignalP"/>
    </source>
</evidence>
<dbReference type="Proteomes" id="UP000236649">
    <property type="component" value="Chromosome 1"/>
</dbReference>
<evidence type="ECO:0000313" key="2">
    <source>
        <dbReference type="EMBL" id="AUT68416.1"/>
    </source>
</evidence>
<protein>
    <submittedName>
        <fullName evidence="2">DUF1501 domain-containing protein</fullName>
    </submittedName>
</protein>
<organism evidence="2 3">
    <name type="scientific">Paraburkholderia hospita</name>
    <dbReference type="NCBI Taxonomy" id="169430"/>
    <lineage>
        <taxon>Bacteria</taxon>
        <taxon>Pseudomonadati</taxon>
        <taxon>Pseudomonadota</taxon>
        <taxon>Betaproteobacteria</taxon>
        <taxon>Burkholderiales</taxon>
        <taxon>Burkholderiaceae</taxon>
        <taxon>Paraburkholderia</taxon>
    </lineage>
</organism>
<feature type="chain" id="PRO_5042883994" evidence="1">
    <location>
        <begin position="25"/>
        <end position="389"/>
    </location>
</feature>
<dbReference type="RefSeq" id="WP_090835199.1">
    <property type="nucleotide sequence ID" value="NZ_CADFGJ010000015.1"/>
</dbReference>
<dbReference type="AlphaFoldDB" id="A0AAN1J722"/>
<name>A0AAN1J722_9BURK</name>
<sequence length="389" mass="41720">MKRREFLTMAAAASASLSMPRVFAAPHASSGISTQLDAGATGRAPGKLLILIELKGGNDGLNTVIPFADSTYYALREHIAIPRDRVLPLDERTALHPAMRALLPLWRDEQLAVVQGVGCAQDHISHFRSTEIWDTASCADVYRRDGWLTRAVGQCAAMQRGVAAASFGSVESGPFAGSADRVETDEVWARVDDPDAAPHVEGIDADEGEGEGARVSGATRALQVSAPTLRDSIDAALRTIVDRTQPHTCGAIRLTLDGFDTHSNQPARHAALLEQLAEGCATLRAELTRRGRWRDTLIMTYSEFGRSARENIHRGTGHGGGAAHFVLGGQVRGGLYGRAPDLARLNSAGNLPVEIDFRQLYATALGPFLNLDANAVLQDDVPPLPLLRT</sequence>
<proteinExistence type="predicted"/>
<reference evidence="2 3" key="1">
    <citation type="submission" date="2018-01" db="EMBL/GenBank/DDBJ databases">
        <title>Species boundaries and ecological features among Paraburkholderia terrae DSMZ17804T, P. hospita DSMZ17164T and P. caribensis DSMZ13236T.</title>
        <authorList>
            <person name="Pratama A.A."/>
        </authorList>
    </citation>
    <scope>NUCLEOTIDE SEQUENCE [LARGE SCALE GENOMIC DNA]</scope>
    <source>
        <strain evidence="2 3">DSM 17164</strain>
    </source>
</reference>
<accession>A0AAN1J722</accession>
<dbReference type="PANTHER" id="PTHR43737">
    <property type="entry name" value="BLL7424 PROTEIN"/>
    <property type="match status" value="1"/>
</dbReference>
<dbReference type="PANTHER" id="PTHR43737:SF1">
    <property type="entry name" value="DUF1501 DOMAIN-CONTAINING PROTEIN"/>
    <property type="match status" value="1"/>
</dbReference>